<evidence type="ECO:0000313" key="3">
    <source>
        <dbReference type="EMBL" id="KAF5864520.1"/>
    </source>
</evidence>
<reference evidence="3 4" key="1">
    <citation type="submission" date="2019-04" db="EMBL/GenBank/DDBJ databases">
        <title>Aspergillus burnettii sp. nov., novel species from soil in southeast Queensland.</title>
        <authorList>
            <person name="Gilchrist C.L.M."/>
            <person name="Pitt J.I."/>
            <person name="Lange L."/>
            <person name="Lacey H.J."/>
            <person name="Vuong D."/>
            <person name="Midgley D.J."/>
            <person name="Greenfield P."/>
            <person name="Bradbury M."/>
            <person name="Lacey E."/>
            <person name="Busk P.K."/>
            <person name="Pilgaard B."/>
            <person name="Chooi Y.H."/>
            <person name="Piggott A.M."/>
        </authorList>
    </citation>
    <scope>NUCLEOTIDE SEQUENCE [LARGE SCALE GENOMIC DNA]</scope>
    <source>
        <strain evidence="3 4">FRR 5400</strain>
    </source>
</reference>
<dbReference type="InterPro" id="IPR050993">
    <property type="entry name" value="Isochorismatase_domain"/>
</dbReference>
<evidence type="ECO:0000313" key="4">
    <source>
        <dbReference type="Proteomes" id="UP000541154"/>
    </source>
</evidence>
<dbReference type="PANTHER" id="PTHR14119:SF3">
    <property type="entry name" value="ISOCHORISMATASE DOMAIN-CONTAINING PROTEIN 2"/>
    <property type="match status" value="1"/>
</dbReference>
<comment type="caution">
    <text evidence="3">The sequence shown here is derived from an EMBL/GenBank/DDBJ whole genome shotgun (WGS) entry which is preliminary data.</text>
</comment>
<dbReference type="SUPFAM" id="SSF52499">
    <property type="entry name" value="Isochorismatase-like hydrolases"/>
    <property type="match status" value="1"/>
</dbReference>
<dbReference type="AlphaFoldDB" id="A0A8H6ACJ3"/>
<dbReference type="PANTHER" id="PTHR14119">
    <property type="entry name" value="HYDROLASE"/>
    <property type="match status" value="1"/>
</dbReference>
<protein>
    <recommendedName>
        <fullName evidence="2">Isochorismatase-like domain-containing protein</fullName>
    </recommendedName>
</protein>
<evidence type="ECO:0000256" key="1">
    <source>
        <dbReference type="ARBA" id="ARBA00006336"/>
    </source>
</evidence>
<gene>
    <name evidence="3" type="ORF">ETB97_007352</name>
</gene>
<dbReference type="Pfam" id="PF00857">
    <property type="entry name" value="Isochorismatase"/>
    <property type="match status" value="1"/>
</dbReference>
<dbReference type="InterPro" id="IPR000868">
    <property type="entry name" value="Isochorismatase-like_dom"/>
</dbReference>
<comment type="similarity">
    <text evidence="1">Belongs to the isochorismatase family.</text>
</comment>
<dbReference type="Gene3D" id="3.40.50.850">
    <property type="entry name" value="Isochorismatase-like"/>
    <property type="match status" value="1"/>
</dbReference>
<accession>A0A8H6ACJ3</accession>
<dbReference type="Proteomes" id="UP000541154">
    <property type="component" value="Unassembled WGS sequence"/>
</dbReference>
<keyword evidence="4" id="KW-1185">Reference proteome</keyword>
<name>A0A8H6ACJ3_PETAA</name>
<evidence type="ECO:0000259" key="2">
    <source>
        <dbReference type="Pfam" id="PF00857"/>
    </source>
</evidence>
<dbReference type="EMBL" id="SPNV01000032">
    <property type="protein sequence ID" value="KAF5864520.1"/>
    <property type="molecule type" value="Genomic_DNA"/>
</dbReference>
<sequence length="121" mass="13571">MASIKRDRRSILIIKSRLPEGTPEFDKVRSALLIPEVLEYLEQENIQDVALVDIETHVCVAQTALEILEHGYKVAILADAVSSSSAQERMLTLQRMLSARIIINSVEAWAYEALRSAQHPS</sequence>
<dbReference type="InterPro" id="IPR036380">
    <property type="entry name" value="Isochorismatase-like_sf"/>
</dbReference>
<feature type="domain" description="Isochorismatase-like" evidence="2">
    <location>
        <begin position="20"/>
        <end position="97"/>
    </location>
</feature>
<proteinExistence type="inferred from homology"/>
<organism evidence="3 4">
    <name type="scientific">Petromyces alliaceus</name>
    <name type="common">Aspergillus alliaceus</name>
    <dbReference type="NCBI Taxonomy" id="209559"/>
    <lineage>
        <taxon>Eukaryota</taxon>
        <taxon>Fungi</taxon>
        <taxon>Dikarya</taxon>
        <taxon>Ascomycota</taxon>
        <taxon>Pezizomycotina</taxon>
        <taxon>Eurotiomycetes</taxon>
        <taxon>Eurotiomycetidae</taxon>
        <taxon>Eurotiales</taxon>
        <taxon>Aspergillaceae</taxon>
        <taxon>Aspergillus</taxon>
        <taxon>Aspergillus subgen. Circumdati</taxon>
    </lineage>
</organism>